<evidence type="ECO:0000256" key="1">
    <source>
        <dbReference type="SAM" id="Phobius"/>
    </source>
</evidence>
<gene>
    <name evidence="2" type="ORF">XD73_1125</name>
</gene>
<sequence length="98" mass="10800">QYLLSLLSAASVLVLLTMIYSMVLVMVFKKENTFESANQLFIPLVGGFIIGLIQIGAIDLLRYKLTGTWDGFNIAILSTIIKLEDNAVTFYQGLGPQV</sequence>
<evidence type="ECO:0000313" key="2">
    <source>
        <dbReference type="EMBL" id="KUK45996.1"/>
    </source>
</evidence>
<name>A0A101FWZ3_9CHLR</name>
<feature type="non-terminal residue" evidence="2">
    <location>
        <position position="1"/>
    </location>
</feature>
<dbReference type="Proteomes" id="UP000064249">
    <property type="component" value="Unassembled WGS sequence"/>
</dbReference>
<feature type="transmembrane region" description="Helical" evidence="1">
    <location>
        <begin position="40"/>
        <end position="61"/>
    </location>
</feature>
<dbReference type="AlphaFoldDB" id="A0A101FWZ3"/>
<proteinExistence type="predicted"/>
<reference evidence="2 3" key="1">
    <citation type="journal article" date="2015" name="MBio">
        <title>Genome-Resolved Metagenomic Analysis Reveals Roles for Candidate Phyla and Other Microbial Community Members in Biogeochemical Transformations in Oil Reservoirs.</title>
        <authorList>
            <person name="Hu P."/>
            <person name="Tom L."/>
            <person name="Singh A."/>
            <person name="Thomas B.C."/>
            <person name="Baker B.J."/>
            <person name="Piceno Y.M."/>
            <person name="Andersen G.L."/>
            <person name="Banfield J.F."/>
        </authorList>
    </citation>
    <scope>NUCLEOTIDE SEQUENCE [LARGE SCALE GENOMIC DNA]</scope>
    <source>
        <strain evidence="2">46_16</strain>
    </source>
</reference>
<organism evidence="2 3">
    <name type="scientific">Anaerolinea thermophila</name>
    <dbReference type="NCBI Taxonomy" id="167964"/>
    <lineage>
        <taxon>Bacteria</taxon>
        <taxon>Bacillati</taxon>
        <taxon>Chloroflexota</taxon>
        <taxon>Anaerolineae</taxon>
        <taxon>Anaerolineales</taxon>
        <taxon>Anaerolineaceae</taxon>
        <taxon>Anaerolinea</taxon>
    </lineage>
</organism>
<keyword evidence="1" id="KW-0812">Transmembrane</keyword>
<keyword evidence="1" id="KW-1133">Transmembrane helix</keyword>
<evidence type="ECO:0000313" key="3">
    <source>
        <dbReference type="Proteomes" id="UP000064249"/>
    </source>
</evidence>
<accession>A0A101FWZ3</accession>
<feature type="transmembrane region" description="Helical" evidence="1">
    <location>
        <begin position="6"/>
        <end position="28"/>
    </location>
</feature>
<keyword evidence="1" id="KW-0472">Membrane</keyword>
<dbReference type="EMBL" id="LGFU01000094">
    <property type="protein sequence ID" value="KUK45996.1"/>
    <property type="molecule type" value="Genomic_DNA"/>
</dbReference>
<protein>
    <submittedName>
        <fullName evidence="2">Uncharacterized protein</fullName>
    </submittedName>
</protein>
<comment type="caution">
    <text evidence="2">The sequence shown here is derived from an EMBL/GenBank/DDBJ whole genome shotgun (WGS) entry which is preliminary data.</text>
</comment>